<keyword evidence="12" id="KW-0539">Nucleus</keyword>
<organism evidence="14 15">
    <name type="scientific">Anaeramoeba flamelloides</name>
    <dbReference type="NCBI Taxonomy" id="1746091"/>
    <lineage>
        <taxon>Eukaryota</taxon>
        <taxon>Metamonada</taxon>
        <taxon>Anaeramoebidae</taxon>
        <taxon>Anaeramoeba</taxon>
    </lineage>
</organism>
<comment type="cofactor">
    <cofactor evidence="3">
        <name>Fe(2+)</name>
        <dbReference type="ChEBI" id="CHEBI:29033"/>
    </cofactor>
</comment>
<dbReference type="SUPFAM" id="SSF56300">
    <property type="entry name" value="Metallo-dependent phosphatases"/>
    <property type="match status" value="1"/>
</dbReference>
<proteinExistence type="inferred from homology"/>
<dbReference type="PANTHER" id="PTHR12849">
    <property type="entry name" value="RNA LARIAT DEBRANCHING ENZYME"/>
    <property type="match status" value="1"/>
</dbReference>
<evidence type="ECO:0000256" key="3">
    <source>
        <dbReference type="ARBA" id="ARBA00001954"/>
    </source>
</evidence>
<dbReference type="Pfam" id="PF05011">
    <property type="entry name" value="DBR1"/>
    <property type="match status" value="1"/>
</dbReference>
<comment type="cofactor">
    <cofactor evidence="1">
        <name>Mn(2+)</name>
        <dbReference type="ChEBI" id="CHEBI:29035"/>
    </cofactor>
</comment>
<comment type="caution">
    <text evidence="14">The sequence shown here is derived from an EMBL/GenBank/DDBJ whole genome shotgun (WGS) entry which is preliminary data.</text>
</comment>
<evidence type="ECO:0000256" key="8">
    <source>
        <dbReference type="ARBA" id="ARBA00022801"/>
    </source>
</evidence>
<protein>
    <submittedName>
        <fullName evidence="14">Lariat debranching enzyme</fullName>
    </submittedName>
</protein>
<evidence type="ECO:0000256" key="11">
    <source>
        <dbReference type="ARBA" id="ARBA00023211"/>
    </source>
</evidence>
<dbReference type="Gene3D" id="3.60.21.10">
    <property type="match status" value="1"/>
</dbReference>
<gene>
    <name evidence="14" type="ORF">M0813_11514</name>
</gene>
<dbReference type="CDD" id="cd00844">
    <property type="entry name" value="MPP_Dbr1_N"/>
    <property type="match status" value="1"/>
</dbReference>
<dbReference type="InterPro" id="IPR004843">
    <property type="entry name" value="Calcineurin-like_PHP"/>
</dbReference>
<dbReference type="EMBL" id="JAOAOG010000006">
    <property type="protein sequence ID" value="KAJ6255299.1"/>
    <property type="molecule type" value="Genomic_DNA"/>
</dbReference>
<evidence type="ECO:0000256" key="7">
    <source>
        <dbReference type="ARBA" id="ARBA00022723"/>
    </source>
</evidence>
<comment type="cofactor">
    <cofactor evidence="2">
        <name>Zn(2+)</name>
        <dbReference type="ChEBI" id="CHEBI:29105"/>
    </cofactor>
</comment>
<keyword evidence="15" id="KW-1185">Reference proteome</keyword>
<keyword evidence="7" id="KW-0479">Metal-binding</keyword>
<feature type="domain" description="Lariat debranching enzyme C-terminal" evidence="13">
    <location>
        <begin position="292"/>
        <end position="446"/>
    </location>
</feature>
<dbReference type="PANTHER" id="PTHR12849:SF0">
    <property type="entry name" value="LARIAT DEBRANCHING ENZYME"/>
    <property type="match status" value="1"/>
</dbReference>
<evidence type="ECO:0000256" key="1">
    <source>
        <dbReference type="ARBA" id="ARBA00001936"/>
    </source>
</evidence>
<keyword evidence="11" id="KW-0464">Manganese</keyword>
<reference evidence="14" key="1">
    <citation type="submission" date="2022-08" db="EMBL/GenBank/DDBJ databases">
        <title>Novel sulfate-reducing endosymbionts in the free-living metamonad Anaeramoeba.</title>
        <authorList>
            <person name="Jerlstrom-Hultqvist J."/>
            <person name="Cepicka I."/>
            <person name="Gallot-Lavallee L."/>
            <person name="Salas-Leiva D."/>
            <person name="Curtis B.A."/>
            <person name="Zahonova K."/>
            <person name="Pipaliya S."/>
            <person name="Dacks J."/>
            <person name="Roger A.J."/>
        </authorList>
    </citation>
    <scope>NUCLEOTIDE SEQUENCE</scope>
    <source>
        <strain evidence="14">Schooner1</strain>
    </source>
</reference>
<dbReference type="InterPro" id="IPR007708">
    <property type="entry name" value="DBR1_C"/>
</dbReference>
<comment type="subcellular location">
    <subcellularLocation>
        <location evidence="4">Nucleus</location>
    </subcellularLocation>
</comment>
<dbReference type="InterPro" id="IPR041816">
    <property type="entry name" value="Dbr1_N"/>
</dbReference>
<dbReference type="Pfam" id="PF00149">
    <property type="entry name" value="Metallophos"/>
    <property type="match status" value="1"/>
</dbReference>
<evidence type="ECO:0000313" key="15">
    <source>
        <dbReference type="Proteomes" id="UP001150062"/>
    </source>
</evidence>
<evidence type="ECO:0000256" key="5">
    <source>
        <dbReference type="ARBA" id="ARBA00006045"/>
    </source>
</evidence>
<evidence type="ECO:0000256" key="4">
    <source>
        <dbReference type="ARBA" id="ARBA00004123"/>
    </source>
</evidence>
<evidence type="ECO:0000256" key="12">
    <source>
        <dbReference type="ARBA" id="ARBA00023242"/>
    </source>
</evidence>
<evidence type="ECO:0000256" key="10">
    <source>
        <dbReference type="ARBA" id="ARBA00023004"/>
    </source>
</evidence>
<accession>A0ABQ8ZF51</accession>
<dbReference type="SMART" id="SM01124">
    <property type="entry name" value="DBR1"/>
    <property type="match status" value="1"/>
</dbReference>
<evidence type="ECO:0000256" key="2">
    <source>
        <dbReference type="ARBA" id="ARBA00001947"/>
    </source>
</evidence>
<name>A0ABQ8ZF51_9EUKA</name>
<dbReference type="SUPFAM" id="SSF81995">
    <property type="entry name" value="beta-sandwich domain of Sec23/24"/>
    <property type="match status" value="1"/>
</dbReference>
<keyword evidence="6" id="KW-0507">mRNA processing</keyword>
<keyword evidence="9" id="KW-0862">Zinc</keyword>
<sequence length="507" mass="59953">MKIAVVGCVHGKLDKVYSKIRYLSKKNNYHIDLVIICGDFQTVRNRSDLDSLCVKPKFKLMHDFHRYYSGEKTAPFLTIFVGGNHEASNYLQELNFGGWVAPNIYYLGRSGVINFNGLKIAGLSGIFKGYHLNLPYEEKYPYSNEEIRSIFHVRSLDIFRLHLIQRNIDIMITHDWPRGVTDHGDVNSLLKKKPFFRKDIETTGLGSPINWELLIKKQPRYYFCAHLHCKFTALIFHNNNNNFNNNYNNQQKQQNYQQQNYQQQNYQQQNYQQQNYQQQNYQQQNYQQQKQQQNYNQQKSTQTQFLALDKPLPGRNFVEIMDIRINKDKELEFKEKKIANGKLYYDLEWLAILKVTQELFSKENRLKSVQNLLFEKNNFIEKVNNEMKEMKNDKHYNDLQIPENFQPSAPTLKEEISLKGQNFIPKVLENQQHLRFVNWLGITDPWEGLGGSNQVENSEEIRIDLNSLENNLSTQTSQQIIEEEEEEIPIVAKNPDEIDLDMDFDFD</sequence>
<evidence type="ECO:0000256" key="6">
    <source>
        <dbReference type="ARBA" id="ARBA00022664"/>
    </source>
</evidence>
<evidence type="ECO:0000259" key="13">
    <source>
        <dbReference type="SMART" id="SM01124"/>
    </source>
</evidence>
<dbReference type="Proteomes" id="UP001150062">
    <property type="component" value="Unassembled WGS sequence"/>
</dbReference>
<keyword evidence="8" id="KW-0378">Hydrolase</keyword>
<evidence type="ECO:0000256" key="9">
    <source>
        <dbReference type="ARBA" id="ARBA00022833"/>
    </source>
</evidence>
<evidence type="ECO:0000313" key="14">
    <source>
        <dbReference type="EMBL" id="KAJ6255299.1"/>
    </source>
</evidence>
<keyword evidence="10" id="KW-0408">Iron</keyword>
<comment type="similarity">
    <text evidence="5">Belongs to the lariat debranching enzyme family.</text>
</comment>
<dbReference type="InterPro" id="IPR029052">
    <property type="entry name" value="Metallo-depent_PP-like"/>
</dbReference>